<organism evidence="5 6">
    <name type="scientific">Sphingomonas ginkgonis</name>
    <dbReference type="NCBI Taxonomy" id="2315330"/>
    <lineage>
        <taxon>Bacteria</taxon>
        <taxon>Pseudomonadati</taxon>
        <taxon>Pseudomonadota</taxon>
        <taxon>Alphaproteobacteria</taxon>
        <taxon>Sphingomonadales</taxon>
        <taxon>Sphingomonadaceae</taxon>
        <taxon>Sphingomonas</taxon>
    </lineage>
</organism>
<sequence>MFQNFLNAVNATRDASGNIVCAPGYTSANIATISPTCAPLNLFGTGQASQAAINYITAIATPVGINHQRVFTASTAGPLFKLPGGNFSVALGYEHRYESTSFSPGAYYQGEPDGNGGYTSFGQSVTISGVKGSYHTNEFFGEATADIVGPSNNVPLIRSLELHGAARWVNNSIAGKDLTWTAEGRWNLVRDLGVRANFTRAIRAPSITEAFNPSSSYYDFANDPCDQDYINSGPDPATRAKNCAAAGVPAGFVGQASSFLQAVAGNPNLQNEKSRGFSGGVVLTPHFVRGLTLSADYINIRLRSAITQLNGTQVADACYDSSSYPNNQYCPLVTRDPTNHQITFIQSSYFNAASFAYKGIVAALDYRVATPFLGARSTLGLTGSYQYLKSLTQTADQASQPTHLSGSIGYPKHSAVVTASYANGPVNLFTTVNYTGKVRVDPDTTFDYYQYPTRKAVAFVNSGFSVDAARNMTFRFIVDNVLNTKPPYPSPAGGGSVAYFPGLLGRYFRAGVDLHF</sequence>
<comment type="subcellular location">
    <subcellularLocation>
        <location evidence="1">Cell outer membrane</location>
    </subcellularLocation>
</comment>
<evidence type="ECO:0000256" key="2">
    <source>
        <dbReference type="ARBA" id="ARBA00023136"/>
    </source>
</evidence>
<dbReference type="RefSeq" id="WP_126718677.1">
    <property type="nucleotide sequence ID" value="NZ_RWJF01000001.1"/>
</dbReference>
<dbReference type="Pfam" id="PF00593">
    <property type="entry name" value="TonB_dep_Rec_b-barrel"/>
    <property type="match status" value="1"/>
</dbReference>
<evidence type="ECO:0000313" key="6">
    <source>
        <dbReference type="Proteomes" id="UP000274661"/>
    </source>
</evidence>
<reference evidence="5 6" key="1">
    <citation type="submission" date="2018-12" db="EMBL/GenBank/DDBJ databases">
        <title>Sphingomonas sp. HMF7854 Genome sequencing and assembly.</title>
        <authorList>
            <person name="Cha I."/>
            <person name="Kang H."/>
            <person name="Kim H."/>
            <person name="Kang J."/>
            <person name="Joh K."/>
        </authorList>
    </citation>
    <scope>NUCLEOTIDE SEQUENCE [LARGE SCALE GENOMIC DNA]</scope>
    <source>
        <strain evidence="5 6">HMF7854</strain>
    </source>
</reference>
<dbReference type="OrthoDB" id="7051241at2"/>
<protein>
    <recommendedName>
        <fullName evidence="4">TonB-dependent receptor-like beta-barrel domain-containing protein</fullName>
    </recommendedName>
</protein>
<comment type="caution">
    <text evidence="5">The sequence shown here is derived from an EMBL/GenBank/DDBJ whole genome shotgun (WGS) entry which is preliminary data.</text>
</comment>
<dbReference type="SUPFAM" id="SSF56935">
    <property type="entry name" value="Porins"/>
    <property type="match status" value="1"/>
</dbReference>
<dbReference type="Proteomes" id="UP000274661">
    <property type="component" value="Unassembled WGS sequence"/>
</dbReference>
<dbReference type="AlphaFoldDB" id="A0A3R9WNX1"/>
<dbReference type="EMBL" id="RWJF01000001">
    <property type="protein sequence ID" value="RST30843.1"/>
    <property type="molecule type" value="Genomic_DNA"/>
</dbReference>
<evidence type="ECO:0000313" key="5">
    <source>
        <dbReference type="EMBL" id="RST30843.1"/>
    </source>
</evidence>
<dbReference type="PANTHER" id="PTHR47234">
    <property type="match status" value="1"/>
</dbReference>
<proteinExistence type="predicted"/>
<dbReference type="Gene3D" id="2.40.170.20">
    <property type="entry name" value="TonB-dependent receptor, beta-barrel domain"/>
    <property type="match status" value="1"/>
</dbReference>
<evidence type="ECO:0000256" key="3">
    <source>
        <dbReference type="ARBA" id="ARBA00023237"/>
    </source>
</evidence>
<dbReference type="InterPro" id="IPR036942">
    <property type="entry name" value="Beta-barrel_TonB_sf"/>
</dbReference>
<dbReference type="InterPro" id="IPR000531">
    <property type="entry name" value="Beta-barrel_TonB"/>
</dbReference>
<accession>A0A3R9WNX1</accession>
<evidence type="ECO:0000259" key="4">
    <source>
        <dbReference type="Pfam" id="PF00593"/>
    </source>
</evidence>
<feature type="domain" description="TonB-dependent receptor-like beta-barrel" evidence="4">
    <location>
        <begin position="72"/>
        <end position="481"/>
    </location>
</feature>
<keyword evidence="2" id="KW-0472">Membrane</keyword>
<dbReference type="PANTHER" id="PTHR47234:SF2">
    <property type="entry name" value="TONB-DEPENDENT RECEPTOR"/>
    <property type="match status" value="1"/>
</dbReference>
<evidence type="ECO:0000256" key="1">
    <source>
        <dbReference type="ARBA" id="ARBA00004442"/>
    </source>
</evidence>
<gene>
    <name evidence="5" type="ORF">HMF7854_08320</name>
</gene>
<keyword evidence="3" id="KW-0998">Cell outer membrane</keyword>
<keyword evidence="6" id="KW-1185">Reference proteome</keyword>
<name>A0A3R9WNX1_9SPHN</name>
<dbReference type="GO" id="GO:0009279">
    <property type="term" value="C:cell outer membrane"/>
    <property type="evidence" value="ECO:0007669"/>
    <property type="project" value="UniProtKB-SubCell"/>
</dbReference>